<dbReference type="AlphaFoldDB" id="A0A0P1G8E9"/>
<dbReference type="Proteomes" id="UP000054935">
    <property type="component" value="Unassembled WGS sequence"/>
</dbReference>
<evidence type="ECO:0000313" key="3">
    <source>
        <dbReference type="Proteomes" id="UP000054935"/>
    </source>
</evidence>
<feature type="transmembrane region" description="Helical" evidence="1">
    <location>
        <begin position="12"/>
        <end position="37"/>
    </location>
</feature>
<proteinExistence type="predicted"/>
<keyword evidence="3" id="KW-1185">Reference proteome</keyword>
<dbReference type="RefSeq" id="WP_058247213.1">
    <property type="nucleotide sequence ID" value="NZ_CYSE01000003.1"/>
</dbReference>
<evidence type="ECO:0000313" key="2">
    <source>
        <dbReference type="EMBL" id="CUH77917.1"/>
    </source>
</evidence>
<keyword evidence="1" id="KW-0812">Transmembrane</keyword>
<dbReference type="STRING" id="441103.TRN7648_01687"/>
<keyword evidence="1" id="KW-1133">Transmembrane helix</keyword>
<name>A0A0P1G8E9_9RHOB</name>
<keyword evidence="1" id="KW-0472">Membrane</keyword>
<dbReference type="InterPro" id="IPR018037">
    <property type="entry name" value="FixH_proteobacterial"/>
</dbReference>
<sequence>MAKKERKLTGWHVLAIFGGAFGVIITVNIALAVNAVATFPGLEVKNSYVASQTFDRRRAEQEALGWTVEARLEADKLILSITDNEGRPVQAGTLSAVVGRPTNVSEDRTPEFAFNGREYVAYETLNPGNWDVWLTATALDGSLFEQRLEMTIGG</sequence>
<dbReference type="Pfam" id="PF05751">
    <property type="entry name" value="FixH"/>
    <property type="match status" value="1"/>
</dbReference>
<dbReference type="EMBL" id="CYSE01000003">
    <property type="protein sequence ID" value="CUH77917.1"/>
    <property type="molecule type" value="Genomic_DNA"/>
</dbReference>
<organism evidence="2 3">
    <name type="scientific">Tropicibacter naphthalenivorans</name>
    <dbReference type="NCBI Taxonomy" id="441103"/>
    <lineage>
        <taxon>Bacteria</taxon>
        <taxon>Pseudomonadati</taxon>
        <taxon>Pseudomonadota</taxon>
        <taxon>Alphaproteobacteria</taxon>
        <taxon>Rhodobacterales</taxon>
        <taxon>Roseobacteraceae</taxon>
        <taxon>Tropicibacter</taxon>
    </lineage>
</organism>
<evidence type="ECO:0000256" key="1">
    <source>
        <dbReference type="SAM" id="Phobius"/>
    </source>
</evidence>
<dbReference type="OrthoDB" id="1495896at2"/>
<dbReference type="PIRSF" id="PIRSF011386">
    <property type="entry name" value="FixH"/>
    <property type="match status" value="1"/>
</dbReference>
<gene>
    <name evidence="2" type="ORF">TRN7648_01687</name>
</gene>
<reference evidence="2 3" key="1">
    <citation type="submission" date="2015-09" db="EMBL/GenBank/DDBJ databases">
        <authorList>
            <consortium name="Swine Surveillance"/>
        </authorList>
    </citation>
    <scope>NUCLEOTIDE SEQUENCE [LARGE SCALE GENOMIC DNA]</scope>
    <source>
        <strain evidence="2 3">CECT 7648</strain>
    </source>
</reference>
<protein>
    <submittedName>
        <fullName evidence="2">Putative integral membrane protein linked to a cation pump</fullName>
    </submittedName>
</protein>
<accession>A0A0P1G8E9</accession>
<dbReference type="InterPro" id="IPR008620">
    <property type="entry name" value="FixH"/>
</dbReference>